<evidence type="ECO:0000256" key="1">
    <source>
        <dbReference type="SAM" id="SignalP"/>
    </source>
</evidence>
<proteinExistence type="predicted"/>
<dbReference type="AlphaFoldDB" id="A0A1E3HRR7"/>
<keyword evidence="3" id="KW-1185">Reference proteome</keyword>
<keyword evidence="1" id="KW-0732">Signal</keyword>
<sequence length="179" mass="18500">MLFSTPKFLLALFATTAATSASVIEPRAETHNVKLVNRCGSGTPVFLYQGHGQRGGGTINGALQGGIAWLDGYKNCQSSGVNCGVVEFTLINKNHKAPNGFSYQNSADYSLLDGPGLGNHKYQYKMDFAFNGAGCNKGPGACTGNSAAQCPGAYLGSATTGGAPTQCEADNVGITITFC</sequence>
<dbReference type="EMBL" id="AWGJ01000006">
    <property type="protein sequence ID" value="ODN79050.1"/>
    <property type="molecule type" value="Genomic_DNA"/>
</dbReference>
<feature type="chain" id="PRO_5009129314" evidence="1">
    <location>
        <begin position="22"/>
        <end position="179"/>
    </location>
</feature>
<evidence type="ECO:0000313" key="3">
    <source>
        <dbReference type="Proteomes" id="UP000094065"/>
    </source>
</evidence>
<dbReference type="RefSeq" id="XP_018994096.1">
    <property type="nucleotide sequence ID" value="XM_019138659.1"/>
</dbReference>
<dbReference type="Proteomes" id="UP000094065">
    <property type="component" value="Unassembled WGS sequence"/>
</dbReference>
<feature type="signal peptide" evidence="1">
    <location>
        <begin position="1"/>
        <end position="21"/>
    </location>
</feature>
<dbReference type="OrthoDB" id="3342934at2759"/>
<reference evidence="2 3" key="1">
    <citation type="submission" date="2016-06" db="EMBL/GenBank/DDBJ databases">
        <title>Evolution of pathogenesis and genome organization in the Tremellales.</title>
        <authorList>
            <person name="Cuomo C."/>
            <person name="Litvintseva A."/>
            <person name="Heitman J."/>
            <person name="Chen Y."/>
            <person name="Sun S."/>
            <person name="Springer D."/>
            <person name="Dromer F."/>
            <person name="Young S."/>
            <person name="Zeng Q."/>
            <person name="Chapman S."/>
            <person name="Gujja S."/>
            <person name="Saif S."/>
            <person name="Birren B."/>
        </authorList>
    </citation>
    <scope>NUCLEOTIDE SEQUENCE [LARGE SCALE GENOMIC DNA]</scope>
    <source>
        <strain evidence="2 3">CBS 6039</strain>
    </source>
</reference>
<name>A0A1E3HRR7_9TREE</name>
<evidence type="ECO:0000313" key="2">
    <source>
        <dbReference type="EMBL" id="ODN79050.1"/>
    </source>
</evidence>
<comment type="caution">
    <text evidence="2">The sequence shown here is derived from an EMBL/GenBank/DDBJ whole genome shotgun (WGS) entry which is preliminary data.</text>
</comment>
<dbReference type="STRING" id="1295533.A0A1E3HRR7"/>
<organism evidence="2 3">
    <name type="scientific">Cryptococcus amylolentus CBS 6039</name>
    <dbReference type="NCBI Taxonomy" id="1295533"/>
    <lineage>
        <taxon>Eukaryota</taxon>
        <taxon>Fungi</taxon>
        <taxon>Dikarya</taxon>
        <taxon>Basidiomycota</taxon>
        <taxon>Agaricomycotina</taxon>
        <taxon>Tremellomycetes</taxon>
        <taxon>Tremellales</taxon>
        <taxon>Cryptococcaceae</taxon>
        <taxon>Cryptococcus</taxon>
    </lineage>
</organism>
<accession>A0A1E3HRR7</accession>
<dbReference type="GeneID" id="30155863"/>
<gene>
    <name evidence="2" type="ORF">L202_04554</name>
</gene>
<protein>
    <submittedName>
        <fullName evidence="2">Uncharacterized protein</fullName>
    </submittedName>
</protein>